<dbReference type="Proteomes" id="UP001500459">
    <property type="component" value="Unassembled WGS sequence"/>
</dbReference>
<reference evidence="5" key="1">
    <citation type="journal article" date="2019" name="Int. J. Syst. Evol. Microbiol.">
        <title>The Global Catalogue of Microorganisms (GCM) 10K type strain sequencing project: providing services to taxonomists for standard genome sequencing and annotation.</title>
        <authorList>
            <consortium name="The Broad Institute Genomics Platform"/>
            <consortium name="The Broad Institute Genome Sequencing Center for Infectious Disease"/>
            <person name="Wu L."/>
            <person name="Ma J."/>
        </authorList>
    </citation>
    <scope>NUCLEOTIDE SEQUENCE [LARGE SCALE GENOMIC DNA]</scope>
    <source>
        <strain evidence="5">JCM 17106</strain>
    </source>
</reference>
<dbReference type="PROSITE" id="PS50297">
    <property type="entry name" value="ANK_REP_REGION"/>
    <property type="match status" value="3"/>
</dbReference>
<feature type="repeat" description="ANK" evidence="3">
    <location>
        <begin position="66"/>
        <end position="98"/>
    </location>
</feature>
<evidence type="ECO:0000256" key="3">
    <source>
        <dbReference type="PROSITE-ProRule" id="PRU00023"/>
    </source>
</evidence>
<evidence type="ECO:0000313" key="5">
    <source>
        <dbReference type="Proteomes" id="UP001500459"/>
    </source>
</evidence>
<evidence type="ECO:0008006" key="6">
    <source>
        <dbReference type="Google" id="ProtNLM"/>
    </source>
</evidence>
<dbReference type="PROSITE" id="PS50088">
    <property type="entry name" value="ANK_REPEAT"/>
    <property type="match status" value="3"/>
</dbReference>
<protein>
    <recommendedName>
        <fullName evidence="6">Ankyrin repeat domain-containing protein</fullName>
    </recommendedName>
</protein>
<dbReference type="EMBL" id="BAABCW010000007">
    <property type="protein sequence ID" value="GAA3508951.1"/>
    <property type="molecule type" value="Genomic_DNA"/>
</dbReference>
<gene>
    <name evidence="4" type="ORF">GCM10022393_21130</name>
</gene>
<dbReference type="Pfam" id="PF12796">
    <property type="entry name" value="Ank_2"/>
    <property type="match status" value="1"/>
</dbReference>
<feature type="repeat" description="ANK" evidence="3">
    <location>
        <begin position="33"/>
        <end position="65"/>
    </location>
</feature>
<dbReference type="RefSeq" id="WP_344927205.1">
    <property type="nucleotide sequence ID" value="NZ_BAABCW010000007.1"/>
</dbReference>
<keyword evidence="5" id="KW-1185">Reference proteome</keyword>
<comment type="caution">
    <text evidence="4">The sequence shown here is derived from an EMBL/GenBank/DDBJ whole genome shotgun (WGS) entry which is preliminary data.</text>
</comment>
<name>A0ABP6UMN8_9FLAO</name>
<dbReference type="PRINTS" id="PR01415">
    <property type="entry name" value="ANKYRIN"/>
</dbReference>
<dbReference type="InterPro" id="IPR002110">
    <property type="entry name" value="Ankyrin_rpt"/>
</dbReference>
<evidence type="ECO:0000313" key="4">
    <source>
        <dbReference type="EMBL" id="GAA3508951.1"/>
    </source>
</evidence>
<sequence length="155" mass="16726">MDTIFDAIRAKNLNAVQHFLNMDASLCTSLDSRGSTPLLLATYYGLEEISKLILTYNPDVNAQDGSGNTALMGVSFKGYTGIAQLLINAGADVNIQNYNKASALIFAATFAQKEMIKLLIKNGADTSATDNKGLTAEMHAKNQGLDFLELFQVVQ</sequence>
<organism evidence="4 5">
    <name type="scientific">Aquimarina addita</name>
    <dbReference type="NCBI Taxonomy" id="870485"/>
    <lineage>
        <taxon>Bacteria</taxon>
        <taxon>Pseudomonadati</taxon>
        <taxon>Bacteroidota</taxon>
        <taxon>Flavobacteriia</taxon>
        <taxon>Flavobacteriales</taxon>
        <taxon>Flavobacteriaceae</taxon>
        <taxon>Aquimarina</taxon>
    </lineage>
</organism>
<evidence type="ECO:0000256" key="1">
    <source>
        <dbReference type="ARBA" id="ARBA00022737"/>
    </source>
</evidence>
<keyword evidence="2 3" id="KW-0040">ANK repeat</keyword>
<accession>A0ABP6UMN8</accession>
<proteinExistence type="predicted"/>
<evidence type="ECO:0000256" key="2">
    <source>
        <dbReference type="ARBA" id="ARBA00023043"/>
    </source>
</evidence>
<dbReference type="SUPFAM" id="SSF48403">
    <property type="entry name" value="Ankyrin repeat"/>
    <property type="match status" value="1"/>
</dbReference>
<dbReference type="SMART" id="SM00248">
    <property type="entry name" value="ANK"/>
    <property type="match status" value="3"/>
</dbReference>
<dbReference type="PANTHER" id="PTHR24171">
    <property type="entry name" value="ANKYRIN REPEAT DOMAIN-CONTAINING PROTEIN 39-RELATED"/>
    <property type="match status" value="1"/>
</dbReference>
<feature type="repeat" description="ANK" evidence="3">
    <location>
        <begin position="99"/>
        <end position="131"/>
    </location>
</feature>
<keyword evidence="1" id="KW-0677">Repeat</keyword>
<dbReference type="InterPro" id="IPR036770">
    <property type="entry name" value="Ankyrin_rpt-contain_sf"/>
</dbReference>
<dbReference type="Gene3D" id="1.25.40.20">
    <property type="entry name" value="Ankyrin repeat-containing domain"/>
    <property type="match status" value="1"/>
</dbReference>
<dbReference type="Pfam" id="PF00023">
    <property type="entry name" value="Ank"/>
    <property type="match status" value="1"/>
</dbReference>